<feature type="compositionally biased region" description="Basic and acidic residues" evidence="4">
    <location>
        <begin position="919"/>
        <end position="928"/>
    </location>
</feature>
<feature type="compositionally biased region" description="Polar residues" evidence="4">
    <location>
        <begin position="1291"/>
        <end position="1308"/>
    </location>
</feature>
<dbReference type="InterPro" id="IPR003591">
    <property type="entry name" value="Leu-rich_rpt_typical-subtyp"/>
</dbReference>
<sequence>MSGTKILLLLFCFAFEPSQPGQSCQDLCTVKRSEPCEVRREVARGLSTSGQPCAICNTTGQTDEDQLGCLPASLTMLQVAGHSDSSGKLKPLPGLTQLRTLILGPGRIRTVQNGTFSVVPNVTTLNMAKNAFEAIGSWFDGIAKLKSLNLSWNEVEQIDENALQPLVQLQSLDLSHNRFQAVEERHFANLTNLKSLHLNNNNISCIAGKAFSHLRSLMVLDLAHNRLRSLNADWLQGLTALRNANFRHNLISTVSMELLAAMSGRVIDFRENPLRCTCAVSGLKTGRVRAAMDWRVYNNLRCGYPPSLSGVKLVALYAESMPCPGPTASVSRRDNGYTLVCEVFWEFQPAILRCVDPRGRVVKEGTANVSYDDCGGAGTTRLEHEFPTTQSPGRGTAHSSDQKALPYIGKSTCTIHMNQGLYQCWKGGTVRCVVQSSTWSSMGALNLTLNVSSDEASGKGQRQETTVTTAIYTETPAQRNASVTENVRQTSYKNTQHWQQDGSDTKSPTLKTDVHTKTSAQRNATETEATETEAEWNATETEVTDRNIQQDGNSPKADTKSPTVMTDVHTKTSAQWNAIETEATDRAIPQDGNSTRADTKWPTGMIAVYILSASLALFFPIVVTVVCLKYHKRHQHQHYYSQGNTADAIGDAVVCVIRFAIGSPPLQDTHTQAPAAPTTVNPTPVQRTDEEKPDEGDTASAQTTRMENPSCGTDATEPKGATSNPDRDPRPRSNIPTNSKASSQPQGSGITQAGEIPDPPPRPDNSISHNPPRPETLGEEIPDPLPRTHTNTNSNVSAQPQDPETTCKEIPPDPLPRIVTAKAQGSVITHDLEEEIPPDPLPRIHTYINSNITSQPRLKMTSDPEEIPPDPLPRIPMSVNPNVTSQPRLRMTDDPEEIPPDPLPRIHTYVNTSQLRQKMTSDPEKEIPPDPLPRIPMSVNPNVTSQPRLRMTDDPEEIPPDPLPRIHTYVNTSQPRLKMTSDPEEIPPNPLPRIPMSVNANVTSQPRLRMTHDPQEIPPDPLPRIHTYVNTSQPRLKMTQNPEDEIPPDPLPRIPMSVNSNVTSQPRLRMTDDPEEIPPDPLPRIHTYVNCNITSQPRLKVTCDPEKEIPPDPLPRIPMSVNPNVTSQPRLKMTCDPEEEIPPDPLPRTHTYVNTSQLRQKMTSDPEKIPDPLPRTHFNPNAQPPVARTTENPTQLRHTFEGIPDTNAVGAELTEPQGLGRDEGEEVESPNIYDNLNRESRLTSTEIQQVEKIPDPLPRTQTYGNSNVSTQPQGSETPAEEIPDPPPQIHTYVNSRSNVSPQPQGQMMTTCEEFPDLLPRTYTYPNSTVRPGAHRTVL</sequence>
<dbReference type="InterPro" id="IPR001611">
    <property type="entry name" value="Leu-rich_rpt"/>
</dbReference>
<keyword evidence="1" id="KW-0433">Leucine-rich repeat</keyword>
<dbReference type="PANTHER" id="PTHR24366">
    <property type="entry name" value="IG(IMMUNOGLOBULIN) AND LRR(LEUCINE RICH REPEAT) DOMAINS"/>
    <property type="match status" value="1"/>
</dbReference>
<dbReference type="Pfam" id="PF13855">
    <property type="entry name" value="LRR_8"/>
    <property type="match status" value="2"/>
</dbReference>
<reference evidence="8" key="1">
    <citation type="submission" date="2025-08" db="UniProtKB">
        <authorList>
            <consortium name="RefSeq"/>
        </authorList>
    </citation>
    <scope>IDENTIFICATION</scope>
    <source>
        <tissue evidence="8">Gonad</tissue>
    </source>
</reference>
<dbReference type="InterPro" id="IPR032675">
    <property type="entry name" value="LRR_dom_sf"/>
</dbReference>
<gene>
    <name evidence="8" type="primary">LOC109468444</name>
</gene>
<feature type="region of interest" description="Disordered" evidence="4">
    <location>
        <begin position="492"/>
        <end position="565"/>
    </location>
</feature>
<feature type="domain" description="LRRCT" evidence="6">
    <location>
        <begin position="272"/>
        <end position="324"/>
    </location>
</feature>
<keyword evidence="2 5" id="KW-0732">Signal</keyword>
<dbReference type="SMART" id="SM00082">
    <property type="entry name" value="LRRCT"/>
    <property type="match status" value="1"/>
</dbReference>
<feature type="compositionally biased region" description="Polar residues" evidence="4">
    <location>
        <begin position="699"/>
        <end position="713"/>
    </location>
</feature>
<feature type="compositionally biased region" description="Polar residues" evidence="4">
    <location>
        <begin position="734"/>
        <end position="751"/>
    </location>
</feature>
<feature type="region of interest" description="Disordered" evidence="4">
    <location>
        <begin position="664"/>
        <end position="816"/>
    </location>
</feature>
<evidence type="ECO:0000256" key="2">
    <source>
        <dbReference type="ARBA" id="ARBA00022729"/>
    </source>
</evidence>
<keyword evidence="7" id="KW-1185">Reference proteome</keyword>
<evidence type="ECO:0000259" key="6">
    <source>
        <dbReference type="SMART" id="SM00082"/>
    </source>
</evidence>
<proteinExistence type="predicted"/>
<dbReference type="PROSITE" id="PS51450">
    <property type="entry name" value="LRR"/>
    <property type="match status" value="2"/>
</dbReference>
<feature type="compositionally biased region" description="Polar residues" evidence="4">
    <location>
        <begin position="909"/>
        <end position="918"/>
    </location>
</feature>
<feature type="compositionally biased region" description="Polar residues" evidence="4">
    <location>
        <begin position="492"/>
        <end position="510"/>
    </location>
</feature>
<dbReference type="RefSeq" id="XP_019622249.1">
    <property type="nucleotide sequence ID" value="XM_019766690.1"/>
</dbReference>
<evidence type="ECO:0000313" key="8">
    <source>
        <dbReference type="RefSeq" id="XP_019622249.1"/>
    </source>
</evidence>
<feature type="compositionally biased region" description="Polar residues" evidence="4">
    <location>
        <begin position="1151"/>
        <end position="1161"/>
    </location>
</feature>
<feature type="chain" id="PRO_5028455446" evidence="5">
    <location>
        <begin position="24"/>
        <end position="1338"/>
    </location>
</feature>
<feature type="compositionally biased region" description="Polar residues" evidence="4">
    <location>
        <begin position="1259"/>
        <end position="1276"/>
    </location>
</feature>
<feature type="compositionally biased region" description="Polar residues" evidence="4">
    <location>
        <begin position="1057"/>
        <end position="1066"/>
    </location>
</feature>
<dbReference type="Gene3D" id="3.80.10.10">
    <property type="entry name" value="Ribonuclease Inhibitor"/>
    <property type="match status" value="1"/>
</dbReference>
<dbReference type="OrthoDB" id="283575at2759"/>
<dbReference type="InterPro" id="IPR000483">
    <property type="entry name" value="Cys-rich_flank_reg_C"/>
</dbReference>
<dbReference type="KEGG" id="bbel:109468444"/>
<evidence type="ECO:0000313" key="7">
    <source>
        <dbReference type="Proteomes" id="UP000515135"/>
    </source>
</evidence>
<feature type="compositionally biased region" description="Polar residues" evidence="4">
    <location>
        <begin position="788"/>
        <end position="804"/>
    </location>
</feature>
<accession>A0A6P4YKM1</accession>
<protein>
    <submittedName>
        <fullName evidence="8">Uncharacterized protein LOC109468444</fullName>
    </submittedName>
</protein>
<dbReference type="Proteomes" id="UP000515135">
    <property type="component" value="Unplaced"/>
</dbReference>
<feature type="compositionally biased region" description="Polar residues" evidence="4">
    <location>
        <begin position="847"/>
        <end position="856"/>
    </location>
</feature>
<feature type="region of interest" description="Disordered" evidence="4">
    <location>
        <begin position="829"/>
        <end position="998"/>
    </location>
</feature>
<evidence type="ECO:0000256" key="4">
    <source>
        <dbReference type="SAM" id="MobiDB-lite"/>
    </source>
</evidence>
<evidence type="ECO:0000256" key="1">
    <source>
        <dbReference type="ARBA" id="ARBA00022614"/>
    </source>
</evidence>
<organism evidence="7 8">
    <name type="scientific">Branchiostoma belcheri</name>
    <name type="common">Amphioxus</name>
    <dbReference type="NCBI Taxonomy" id="7741"/>
    <lineage>
        <taxon>Eukaryota</taxon>
        <taxon>Metazoa</taxon>
        <taxon>Chordata</taxon>
        <taxon>Cephalochordata</taxon>
        <taxon>Leptocardii</taxon>
        <taxon>Amphioxiformes</taxon>
        <taxon>Branchiostomatidae</taxon>
        <taxon>Branchiostoma</taxon>
    </lineage>
</organism>
<feature type="compositionally biased region" description="Low complexity" evidence="4">
    <location>
        <begin position="671"/>
        <end position="686"/>
    </location>
</feature>
<feature type="region of interest" description="Disordered" evidence="4">
    <location>
        <begin position="1102"/>
        <end position="1308"/>
    </location>
</feature>
<feature type="signal peptide" evidence="5">
    <location>
        <begin position="1"/>
        <end position="23"/>
    </location>
</feature>
<name>A0A6P4YKM1_BRABE</name>
<evidence type="ECO:0000256" key="3">
    <source>
        <dbReference type="ARBA" id="ARBA00022737"/>
    </source>
</evidence>
<dbReference type="SUPFAM" id="SSF52058">
    <property type="entry name" value="L domain-like"/>
    <property type="match status" value="1"/>
</dbReference>
<feature type="region of interest" description="Disordered" evidence="4">
    <location>
        <begin position="1033"/>
        <end position="1083"/>
    </location>
</feature>
<dbReference type="GeneID" id="109468444"/>
<keyword evidence="3" id="KW-0677">Repeat</keyword>
<dbReference type="SMART" id="SM00369">
    <property type="entry name" value="LRR_TYP"/>
    <property type="match status" value="6"/>
</dbReference>
<dbReference type="PANTHER" id="PTHR24366:SF161">
    <property type="entry name" value="TIR DOMAIN-CONTAINING PROTEIN"/>
    <property type="match status" value="1"/>
</dbReference>
<evidence type="ECO:0000256" key="5">
    <source>
        <dbReference type="SAM" id="SignalP"/>
    </source>
</evidence>